<evidence type="ECO:0008006" key="3">
    <source>
        <dbReference type="Google" id="ProtNLM"/>
    </source>
</evidence>
<keyword evidence="2" id="KW-1185">Reference proteome</keyword>
<sequence>MSNNRPHRHWPELEFEKLKETLSLVHLLTQIVGKIRLTQTPWINHSWHVPLYISATGFTTAGIPFDKGIFQIDFNFISHRLEIITSTAQNKSLILQSGSVAGFYEQIMSALRSSGIEPIIYPVPNELETAIPFENDVEVRSYDAPAIHTLWKAMVQINNVFTEFRAGFRGKCSPVHLFWGAFDLAVTRFSGKEAPKHPGGAPNIPVEIMQEAYSQEVSSAGFWPGSDQFPHPVFYSYCYPTPENFSQQPVKPDQAFFSKEMGEFMLTYEAVQRSDNPRSMLLDFLNSTYEAAANTAKWDRETLECNLEGLKTYSPNT</sequence>
<dbReference type="Pfam" id="PF19459">
    <property type="entry name" value="DUF5996"/>
    <property type="match status" value="1"/>
</dbReference>
<evidence type="ECO:0000313" key="2">
    <source>
        <dbReference type="Proteomes" id="UP000466586"/>
    </source>
</evidence>
<comment type="caution">
    <text evidence="1">The sequence shown here is derived from an EMBL/GenBank/DDBJ whole genome shotgun (WGS) entry which is preliminary data.</text>
</comment>
<proteinExistence type="predicted"/>
<reference evidence="1 2" key="1">
    <citation type="submission" date="2019-11" db="EMBL/GenBank/DDBJ databases">
        <title>Pedobacter sp. HMF7647 Genome sequencing and assembly.</title>
        <authorList>
            <person name="Kang H."/>
            <person name="Kim H."/>
            <person name="Joh K."/>
        </authorList>
    </citation>
    <scope>NUCLEOTIDE SEQUENCE [LARGE SCALE GENOMIC DNA]</scope>
    <source>
        <strain evidence="1 2">HMF7647</strain>
    </source>
</reference>
<evidence type="ECO:0000313" key="1">
    <source>
        <dbReference type="EMBL" id="MXV50194.1"/>
    </source>
</evidence>
<name>A0A7K1Y6J3_9SPHI</name>
<dbReference type="AlphaFoldDB" id="A0A7K1Y6J3"/>
<dbReference type="InterPro" id="IPR046038">
    <property type="entry name" value="DUF5996"/>
</dbReference>
<gene>
    <name evidence="1" type="ORF">GS399_04365</name>
</gene>
<dbReference type="RefSeq" id="WP_160843375.1">
    <property type="nucleotide sequence ID" value="NZ_WVHT01000002.1"/>
</dbReference>
<protein>
    <recommendedName>
        <fullName evidence="3">Ava_C0101 and related proteins</fullName>
    </recommendedName>
</protein>
<accession>A0A7K1Y6J3</accession>
<dbReference type="EMBL" id="WVHT01000002">
    <property type="protein sequence ID" value="MXV50194.1"/>
    <property type="molecule type" value="Genomic_DNA"/>
</dbReference>
<organism evidence="1 2">
    <name type="scientific">Hufsiella arboris</name>
    <dbReference type="NCBI Taxonomy" id="2695275"/>
    <lineage>
        <taxon>Bacteria</taxon>
        <taxon>Pseudomonadati</taxon>
        <taxon>Bacteroidota</taxon>
        <taxon>Sphingobacteriia</taxon>
        <taxon>Sphingobacteriales</taxon>
        <taxon>Sphingobacteriaceae</taxon>
        <taxon>Hufsiella</taxon>
    </lineage>
</organism>
<dbReference type="Proteomes" id="UP000466586">
    <property type="component" value="Unassembled WGS sequence"/>
</dbReference>